<organism evidence="2 3">
    <name type="scientific">Pyxicephalus adspersus</name>
    <name type="common">African bullfrog</name>
    <dbReference type="NCBI Taxonomy" id="30357"/>
    <lineage>
        <taxon>Eukaryota</taxon>
        <taxon>Metazoa</taxon>
        <taxon>Chordata</taxon>
        <taxon>Craniata</taxon>
        <taxon>Vertebrata</taxon>
        <taxon>Euteleostomi</taxon>
        <taxon>Amphibia</taxon>
        <taxon>Batrachia</taxon>
        <taxon>Anura</taxon>
        <taxon>Neobatrachia</taxon>
        <taxon>Ranoidea</taxon>
        <taxon>Pyxicephalidae</taxon>
        <taxon>Pyxicephalinae</taxon>
        <taxon>Pyxicephalus</taxon>
    </lineage>
</organism>
<protein>
    <submittedName>
        <fullName evidence="2">Uncharacterized protein</fullName>
    </submittedName>
</protein>
<comment type="caution">
    <text evidence="2">The sequence shown here is derived from an EMBL/GenBank/DDBJ whole genome shotgun (WGS) entry which is preliminary data.</text>
</comment>
<dbReference type="Proteomes" id="UP001181693">
    <property type="component" value="Unassembled WGS sequence"/>
</dbReference>
<accession>A0AAV3A6W4</accession>
<evidence type="ECO:0000313" key="2">
    <source>
        <dbReference type="EMBL" id="DBA21423.1"/>
    </source>
</evidence>
<feature type="region of interest" description="Disordered" evidence="1">
    <location>
        <begin position="48"/>
        <end position="74"/>
    </location>
</feature>
<reference evidence="2" key="1">
    <citation type="thesis" date="2020" institute="ProQuest LLC" country="789 East Eisenhower Parkway, Ann Arbor, MI, USA">
        <title>Comparative Genomics and Chromosome Evolution.</title>
        <authorList>
            <person name="Mudd A.B."/>
        </authorList>
    </citation>
    <scope>NUCLEOTIDE SEQUENCE</scope>
    <source>
        <strain evidence="2">1538</strain>
        <tissue evidence="2">Blood</tissue>
    </source>
</reference>
<proteinExistence type="predicted"/>
<name>A0AAV3A6W4_PYXAD</name>
<keyword evidence="3" id="KW-1185">Reference proteome</keyword>
<gene>
    <name evidence="2" type="ORF">GDO54_018061</name>
</gene>
<evidence type="ECO:0000313" key="3">
    <source>
        <dbReference type="Proteomes" id="UP001181693"/>
    </source>
</evidence>
<dbReference type="EMBL" id="DYDO01000007">
    <property type="protein sequence ID" value="DBA21423.1"/>
    <property type="molecule type" value="Genomic_DNA"/>
</dbReference>
<dbReference type="AlphaFoldDB" id="A0AAV3A6W4"/>
<sequence>MENGENICRVLVAFGNYTLYICNYFLFRSVVSADISYLACLRRDHDRQMTTDDKGSEGRRASAAGCHSLVLPPP</sequence>
<evidence type="ECO:0000256" key="1">
    <source>
        <dbReference type="SAM" id="MobiDB-lite"/>
    </source>
</evidence>
<feature type="compositionally biased region" description="Basic and acidic residues" evidence="1">
    <location>
        <begin position="48"/>
        <end position="60"/>
    </location>
</feature>